<dbReference type="PROSITE" id="PS50206">
    <property type="entry name" value="RHODANESE_3"/>
    <property type="match status" value="1"/>
</dbReference>
<dbReference type="EnsemblMetazoa" id="ENSAATROPT004325">
    <property type="protein sequence ID" value="ENSAATROPP004149"/>
    <property type="gene ID" value="ENSAATROPG003422"/>
</dbReference>
<name>A0AAG5CZW0_ANOAO</name>
<sequence>MSVATYEEVLDLPNHPEKLLVDVRNPNEIADTGKIPTSVNIPFTQLEESLQLDDAQFKDKFGRSKPTRDADIIFHCGKGGRAQKATDLALTLGYRNARTYKGSYMEWAVKQSN</sequence>
<dbReference type="InterPro" id="IPR036873">
    <property type="entry name" value="Rhodanese-like_dom_sf"/>
</dbReference>
<dbReference type="Gene3D" id="3.40.250.10">
    <property type="entry name" value="Rhodanese-like domain"/>
    <property type="match status" value="1"/>
</dbReference>
<dbReference type="SUPFAM" id="SSF52821">
    <property type="entry name" value="Rhodanese/Cell cycle control phosphatase"/>
    <property type="match status" value="1"/>
</dbReference>
<dbReference type="Proteomes" id="UP000075880">
    <property type="component" value="Unassembled WGS sequence"/>
</dbReference>
<evidence type="ECO:0000313" key="3">
    <source>
        <dbReference type="Proteomes" id="UP000075880"/>
    </source>
</evidence>
<feature type="domain" description="Rhodanese" evidence="1">
    <location>
        <begin position="14"/>
        <end position="109"/>
    </location>
</feature>
<keyword evidence="3" id="KW-1185">Reference proteome</keyword>
<organism evidence="2 3">
    <name type="scientific">Anopheles atroparvus</name>
    <name type="common">European mosquito</name>
    <dbReference type="NCBI Taxonomy" id="41427"/>
    <lineage>
        <taxon>Eukaryota</taxon>
        <taxon>Metazoa</taxon>
        <taxon>Ecdysozoa</taxon>
        <taxon>Arthropoda</taxon>
        <taxon>Hexapoda</taxon>
        <taxon>Insecta</taxon>
        <taxon>Pterygota</taxon>
        <taxon>Neoptera</taxon>
        <taxon>Endopterygota</taxon>
        <taxon>Diptera</taxon>
        <taxon>Nematocera</taxon>
        <taxon>Culicoidea</taxon>
        <taxon>Culicidae</taxon>
        <taxon>Anophelinae</taxon>
        <taxon>Anopheles</taxon>
    </lineage>
</organism>
<evidence type="ECO:0000313" key="2">
    <source>
        <dbReference type="EnsemblMetazoa" id="ENSAATROPP004149"/>
    </source>
</evidence>
<dbReference type="InterPro" id="IPR001763">
    <property type="entry name" value="Rhodanese-like_dom"/>
</dbReference>
<dbReference type="AlphaFoldDB" id="A0AAG5CZW0"/>
<dbReference type="SMART" id="SM00450">
    <property type="entry name" value="RHOD"/>
    <property type="match status" value="1"/>
</dbReference>
<dbReference type="PANTHER" id="PTHR44086:SF10">
    <property type="entry name" value="THIOSULFATE SULFURTRANSFERASE_RHODANESE-LIKE DOMAIN-CONTAINING PROTEIN 3"/>
    <property type="match status" value="1"/>
</dbReference>
<evidence type="ECO:0000259" key="1">
    <source>
        <dbReference type="PROSITE" id="PS50206"/>
    </source>
</evidence>
<proteinExistence type="predicted"/>
<dbReference type="PANTHER" id="PTHR44086">
    <property type="entry name" value="THIOSULFATE SULFURTRANSFERASE RDL2, MITOCHONDRIAL-RELATED"/>
    <property type="match status" value="1"/>
</dbReference>
<accession>A0AAG5CZW0</accession>
<protein>
    <recommendedName>
        <fullName evidence="1">Rhodanese domain-containing protein</fullName>
    </recommendedName>
</protein>
<dbReference type="CDD" id="cd01519">
    <property type="entry name" value="RHOD_HSP67B2"/>
    <property type="match status" value="1"/>
</dbReference>
<reference evidence="2" key="1">
    <citation type="submission" date="2024-04" db="UniProtKB">
        <authorList>
            <consortium name="EnsemblMetazoa"/>
        </authorList>
    </citation>
    <scope>IDENTIFICATION</scope>
    <source>
        <strain evidence="2">EBRO</strain>
    </source>
</reference>
<dbReference type="Pfam" id="PF00581">
    <property type="entry name" value="Rhodanese"/>
    <property type="match status" value="1"/>
</dbReference>